<feature type="domain" description="Putative DNA-binding" evidence="1">
    <location>
        <begin position="13"/>
        <end position="102"/>
    </location>
</feature>
<dbReference type="Gene3D" id="1.10.150.690">
    <property type="entry name" value="DUF2063"/>
    <property type="match status" value="1"/>
</dbReference>
<keyword evidence="3" id="KW-1185">Reference proteome</keyword>
<organism evidence="2 3">
    <name type="scientific">Roseibium alexandrii</name>
    <dbReference type="NCBI Taxonomy" id="388408"/>
    <lineage>
        <taxon>Bacteria</taxon>
        <taxon>Pseudomonadati</taxon>
        <taxon>Pseudomonadota</taxon>
        <taxon>Alphaproteobacteria</taxon>
        <taxon>Hyphomicrobiales</taxon>
        <taxon>Stappiaceae</taxon>
        <taxon>Roseibium</taxon>
    </lineage>
</organism>
<dbReference type="EMBL" id="CXWD01000012">
    <property type="protein sequence ID" value="CTQ72273.1"/>
    <property type="molecule type" value="Genomic_DNA"/>
</dbReference>
<protein>
    <recommendedName>
        <fullName evidence="1">Putative DNA-binding domain-containing protein</fullName>
    </recommendedName>
</protein>
<dbReference type="Proteomes" id="UP000053235">
    <property type="component" value="Unassembled WGS sequence"/>
</dbReference>
<evidence type="ECO:0000313" key="2">
    <source>
        <dbReference type="EMBL" id="CTQ72273.1"/>
    </source>
</evidence>
<dbReference type="OrthoDB" id="4146344at2"/>
<accession>A0A0M7AEV3</accession>
<name>A0A0M7AEV3_9HYPH</name>
<dbReference type="AlphaFoldDB" id="A0A0M7AEV3"/>
<reference evidence="3" key="1">
    <citation type="submission" date="2015-07" db="EMBL/GenBank/DDBJ databases">
        <authorList>
            <person name="Rodrigo-Torres Lidia"/>
            <person name="Arahal R.David."/>
        </authorList>
    </citation>
    <scope>NUCLEOTIDE SEQUENCE [LARGE SCALE GENOMIC DNA]</scope>
    <source>
        <strain evidence="3">CECT 5112</strain>
    </source>
</reference>
<dbReference type="Pfam" id="PF09836">
    <property type="entry name" value="DUF2063"/>
    <property type="match status" value="1"/>
</dbReference>
<evidence type="ECO:0000259" key="1">
    <source>
        <dbReference type="Pfam" id="PF09836"/>
    </source>
</evidence>
<sequence>MAQALSLPRLSTSDFGDALINPELGTPEGAVGPDGLPDMKRFNVYRNNVIVSLCEALGETYPSVKALLGEEYFAALARAFVAEHQPSNPVLIWYGAEFPSFLAAFPPLKAYPYLEDVSRLEWAWLQSYHAKDCEVFDPAALASIPPADLGDVRFWRHPAATIVASEWPIWDLVKVNRFKEAEQSQVDVSVAQPVLIVRPEFDVDVRVLEPSHAAFGSAIFSGASLGEAAETALEIDSGFRLADCLSNFLSNGALAGLQTKEPA</sequence>
<dbReference type="RefSeq" id="WP_055672596.1">
    <property type="nucleotide sequence ID" value="NZ_CXWD01000012.1"/>
</dbReference>
<evidence type="ECO:0000313" key="3">
    <source>
        <dbReference type="Proteomes" id="UP000053235"/>
    </source>
</evidence>
<gene>
    <name evidence="2" type="ORF">LAX5112_03121</name>
</gene>
<proteinExistence type="predicted"/>
<dbReference type="STRING" id="388408.LAX5112_03121"/>
<dbReference type="InterPro" id="IPR018640">
    <property type="entry name" value="DUF2063"/>
</dbReference>
<dbReference type="InterPro" id="IPR044922">
    <property type="entry name" value="DUF2063_N_sf"/>
</dbReference>